<dbReference type="InterPro" id="IPR008917">
    <property type="entry name" value="TF_DNA-bd_sf"/>
</dbReference>
<protein>
    <submittedName>
        <fullName evidence="7">Uncharacterized protein</fullName>
    </submittedName>
</protein>
<feature type="compositionally biased region" description="Low complexity" evidence="6">
    <location>
        <begin position="177"/>
        <end position="200"/>
    </location>
</feature>
<dbReference type="FunFam" id="1.10.880.10:FF:000004">
    <property type="entry name" value="Nuclear factor, erythroid 2"/>
    <property type="match status" value="1"/>
</dbReference>
<evidence type="ECO:0000256" key="3">
    <source>
        <dbReference type="ARBA" id="ARBA00023159"/>
    </source>
</evidence>
<dbReference type="GO" id="GO:0005634">
    <property type="term" value="C:nucleus"/>
    <property type="evidence" value="ECO:0007669"/>
    <property type="project" value="TreeGrafter"/>
</dbReference>
<dbReference type="SMART" id="SM00338">
    <property type="entry name" value="BRLZ"/>
    <property type="match status" value="1"/>
</dbReference>
<dbReference type="PROSITE" id="PS00036">
    <property type="entry name" value="BZIP_BASIC"/>
    <property type="match status" value="1"/>
</dbReference>
<dbReference type="OrthoDB" id="7458135at2759"/>
<dbReference type="AlphaFoldDB" id="A0A7R8ZQL7"/>
<keyword evidence="5" id="KW-0539">Nucleus</keyword>
<proteinExistence type="predicted"/>
<dbReference type="InterPro" id="IPR046347">
    <property type="entry name" value="bZIP_sf"/>
</dbReference>
<dbReference type="Pfam" id="PF03131">
    <property type="entry name" value="bZIP_Maf"/>
    <property type="match status" value="1"/>
</dbReference>
<dbReference type="SUPFAM" id="SSF57959">
    <property type="entry name" value="Leucine zipper domain"/>
    <property type="match status" value="1"/>
</dbReference>
<evidence type="ECO:0000256" key="6">
    <source>
        <dbReference type="SAM" id="MobiDB-lite"/>
    </source>
</evidence>
<feature type="compositionally biased region" description="Basic and acidic residues" evidence="6">
    <location>
        <begin position="406"/>
        <end position="418"/>
    </location>
</feature>
<keyword evidence="3" id="KW-0010">Activator</keyword>
<keyword evidence="1" id="KW-0805">Transcription regulation</keyword>
<organism evidence="7">
    <name type="scientific">Cyprideis torosa</name>
    <dbReference type="NCBI Taxonomy" id="163714"/>
    <lineage>
        <taxon>Eukaryota</taxon>
        <taxon>Metazoa</taxon>
        <taxon>Ecdysozoa</taxon>
        <taxon>Arthropoda</taxon>
        <taxon>Crustacea</taxon>
        <taxon>Oligostraca</taxon>
        <taxon>Ostracoda</taxon>
        <taxon>Podocopa</taxon>
        <taxon>Podocopida</taxon>
        <taxon>Cytherocopina</taxon>
        <taxon>Cytheroidea</taxon>
        <taxon>Cytherideidae</taxon>
        <taxon>Cyprideis</taxon>
    </lineage>
</organism>
<name>A0A7R8ZQL7_9CRUS</name>
<evidence type="ECO:0000256" key="4">
    <source>
        <dbReference type="ARBA" id="ARBA00023163"/>
    </source>
</evidence>
<feature type="region of interest" description="Disordered" evidence="6">
    <location>
        <begin position="1"/>
        <end position="51"/>
    </location>
</feature>
<dbReference type="PANTHER" id="PTHR24411:SF55">
    <property type="entry name" value="SEGMENTATION PROTEIN CAP'N'COLLAR"/>
    <property type="match status" value="1"/>
</dbReference>
<evidence type="ECO:0000256" key="2">
    <source>
        <dbReference type="ARBA" id="ARBA00023125"/>
    </source>
</evidence>
<dbReference type="InterPro" id="IPR004826">
    <property type="entry name" value="bZIP_Maf"/>
</dbReference>
<gene>
    <name evidence="7" type="ORF">CTOB1V02_LOCUS11280</name>
</gene>
<dbReference type="Gene3D" id="1.10.880.10">
    <property type="entry name" value="Transcription factor, Skn-1-like, DNA-binding domain"/>
    <property type="match status" value="1"/>
</dbReference>
<dbReference type="GO" id="GO:0000981">
    <property type="term" value="F:DNA-binding transcription factor activity, RNA polymerase II-specific"/>
    <property type="evidence" value="ECO:0007669"/>
    <property type="project" value="TreeGrafter"/>
</dbReference>
<evidence type="ECO:0000256" key="1">
    <source>
        <dbReference type="ARBA" id="ARBA00023015"/>
    </source>
</evidence>
<feature type="non-terminal residue" evidence="7">
    <location>
        <position position="1"/>
    </location>
</feature>
<dbReference type="CDD" id="cd14698">
    <property type="entry name" value="bZIP_CNC"/>
    <property type="match status" value="1"/>
</dbReference>
<keyword evidence="2" id="KW-0238">DNA-binding</keyword>
<feature type="region of interest" description="Disordered" evidence="6">
    <location>
        <begin position="71"/>
        <end position="97"/>
    </location>
</feature>
<reference evidence="7" key="1">
    <citation type="submission" date="2020-11" db="EMBL/GenBank/DDBJ databases">
        <authorList>
            <person name="Tran Van P."/>
        </authorList>
    </citation>
    <scope>NUCLEOTIDE SEQUENCE</scope>
</reference>
<keyword evidence="4" id="KW-0804">Transcription</keyword>
<sequence>AATTMYTMRSSLEGNPGVPSSPGSAQLHPAAHEQAPAGSSPGGTEWIQPGISNGDGFMEYGKYRSYGLARESEAPHRNASGGSSSGPGPPGSMPQKKIHLYGKTKYFPDQPALAPGPSSAFSPKMEFKHEFSFPTVDYGGFDYSKSAALAGYSLDAAMRHNHTYATPLQPPMPAQPLPLISESVSNISSPSSASTPSTSTQRRKREKASAQKQAREEMDSAGRDEKRARAMKIPISIEDIVNLPMDEFNERLSKYDLTEAQLSLIRDIRRRGKNKVAAQNCRKRKLDQIISLADEVRELQEKRDAIYSTRDYLSSQVQRLREKYAQLYSHIFQNLRDSAGNPYSRYDYMLHHAPDTSVHLISVNGDGESAHASSLPPPQMGFGLPLCQPSTSQGLPGPSHAPLPLKTEELKSDGAEAR</sequence>
<dbReference type="InterPro" id="IPR004827">
    <property type="entry name" value="bZIP"/>
</dbReference>
<dbReference type="EMBL" id="OB666297">
    <property type="protein sequence ID" value="CAD7233458.1"/>
    <property type="molecule type" value="Genomic_DNA"/>
</dbReference>
<dbReference type="PANTHER" id="PTHR24411">
    <property type="entry name" value="NUCLEAR FACTOR ERYTHROID 2-RELATED FACTOR"/>
    <property type="match status" value="1"/>
</dbReference>
<evidence type="ECO:0000313" key="7">
    <source>
        <dbReference type="EMBL" id="CAD7233458.1"/>
    </source>
</evidence>
<feature type="compositionally biased region" description="Basic and acidic residues" evidence="6">
    <location>
        <begin position="207"/>
        <end position="227"/>
    </location>
</feature>
<feature type="compositionally biased region" description="Polar residues" evidence="6">
    <location>
        <begin position="1"/>
        <end position="13"/>
    </location>
</feature>
<feature type="region of interest" description="Disordered" evidence="6">
    <location>
        <begin position="367"/>
        <end position="418"/>
    </location>
</feature>
<evidence type="ECO:0000256" key="5">
    <source>
        <dbReference type="ARBA" id="ARBA00023242"/>
    </source>
</evidence>
<accession>A0A7R8ZQL7</accession>
<dbReference type="GO" id="GO:0000978">
    <property type="term" value="F:RNA polymerase II cis-regulatory region sequence-specific DNA binding"/>
    <property type="evidence" value="ECO:0007669"/>
    <property type="project" value="InterPro"/>
</dbReference>
<dbReference type="SUPFAM" id="SSF47454">
    <property type="entry name" value="A DNA-binding domain in eukaryotic transcription factors"/>
    <property type="match status" value="1"/>
</dbReference>
<dbReference type="InterPro" id="IPR047167">
    <property type="entry name" value="NFE2-like"/>
</dbReference>
<feature type="region of interest" description="Disordered" evidence="6">
    <location>
        <begin position="165"/>
        <end position="227"/>
    </location>
</feature>
<dbReference type="PROSITE" id="PS50217">
    <property type="entry name" value="BZIP"/>
    <property type="match status" value="1"/>
</dbReference>